<keyword evidence="2" id="KW-1185">Reference proteome</keyword>
<sequence>MSDDDRGVYNAWVHNATMEVPRASDYRLFGGPRERQRRDNNVGIQQNAADGGVARGLVGEQVLVVSMIDRRAIPPPGPPLPVQGETGNIHQNIIVPAVPENQVPVIIREDHNEVLRDPADERM</sequence>
<accession>A0ACC2P0G6</accession>
<gene>
    <name evidence="1" type="ORF">QAD02_012616</name>
</gene>
<reference evidence="1" key="1">
    <citation type="submission" date="2023-04" db="EMBL/GenBank/DDBJ databases">
        <title>A chromosome-level genome assembly of the parasitoid wasp Eretmocerus hayati.</title>
        <authorList>
            <person name="Zhong Y."/>
            <person name="Liu S."/>
            <person name="Liu Y."/>
        </authorList>
    </citation>
    <scope>NUCLEOTIDE SEQUENCE</scope>
    <source>
        <strain evidence="1">ZJU_SS_LIU_2023</strain>
    </source>
</reference>
<dbReference type="EMBL" id="CM056742">
    <property type="protein sequence ID" value="KAJ8676829.1"/>
    <property type="molecule type" value="Genomic_DNA"/>
</dbReference>
<evidence type="ECO:0000313" key="1">
    <source>
        <dbReference type="EMBL" id="KAJ8676829.1"/>
    </source>
</evidence>
<evidence type="ECO:0000313" key="2">
    <source>
        <dbReference type="Proteomes" id="UP001239111"/>
    </source>
</evidence>
<organism evidence="1 2">
    <name type="scientific">Eretmocerus hayati</name>
    <dbReference type="NCBI Taxonomy" id="131215"/>
    <lineage>
        <taxon>Eukaryota</taxon>
        <taxon>Metazoa</taxon>
        <taxon>Ecdysozoa</taxon>
        <taxon>Arthropoda</taxon>
        <taxon>Hexapoda</taxon>
        <taxon>Insecta</taxon>
        <taxon>Pterygota</taxon>
        <taxon>Neoptera</taxon>
        <taxon>Endopterygota</taxon>
        <taxon>Hymenoptera</taxon>
        <taxon>Apocrita</taxon>
        <taxon>Proctotrupomorpha</taxon>
        <taxon>Chalcidoidea</taxon>
        <taxon>Aphelinidae</taxon>
        <taxon>Aphelininae</taxon>
        <taxon>Eretmocerus</taxon>
    </lineage>
</organism>
<name>A0ACC2P0G6_9HYME</name>
<protein>
    <submittedName>
        <fullName evidence="1">Uncharacterized protein</fullName>
    </submittedName>
</protein>
<dbReference type="Proteomes" id="UP001239111">
    <property type="component" value="Chromosome 2"/>
</dbReference>
<proteinExistence type="predicted"/>
<comment type="caution">
    <text evidence="1">The sequence shown here is derived from an EMBL/GenBank/DDBJ whole genome shotgun (WGS) entry which is preliminary data.</text>
</comment>